<dbReference type="RefSeq" id="WP_215372716.1">
    <property type="nucleotide sequence ID" value="NZ_JAGTIS010000003.1"/>
</dbReference>
<dbReference type="InterPro" id="IPR009056">
    <property type="entry name" value="Cyt_c-like_dom"/>
</dbReference>
<sequence length="51" mass="5437">MLRKQLLAASLLLASPLVLDQGEATQGQSLFAAQCGVCHSTEARKNGPAWR</sequence>
<keyword evidence="5" id="KW-0732">Signal</keyword>
<evidence type="ECO:0000313" key="8">
    <source>
        <dbReference type="Proteomes" id="UP001519667"/>
    </source>
</evidence>
<keyword evidence="3 4" id="KW-0408">Iron</keyword>
<evidence type="ECO:0000259" key="6">
    <source>
        <dbReference type="PROSITE" id="PS51007"/>
    </source>
</evidence>
<keyword evidence="2 4" id="KW-0479">Metal-binding</keyword>
<evidence type="ECO:0000256" key="1">
    <source>
        <dbReference type="ARBA" id="ARBA00022617"/>
    </source>
</evidence>
<dbReference type="Gene3D" id="1.10.760.10">
    <property type="entry name" value="Cytochrome c-like domain"/>
    <property type="match status" value="1"/>
</dbReference>
<feature type="domain" description="Cytochrome c" evidence="6">
    <location>
        <begin position="22"/>
        <end position="51"/>
    </location>
</feature>
<accession>A0ABS5XEF4</accession>
<dbReference type="Proteomes" id="UP001519667">
    <property type="component" value="Unassembled WGS sequence"/>
</dbReference>
<proteinExistence type="predicted"/>
<dbReference type="SUPFAM" id="SSF46626">
    <property type="entry name" value="Cytochrome c"/>
    <property type="match status" value="1"/>
</dbReference>
<dbReference type="PROSITE" id="PS51007">
    <property type="entry name" value="CYTC"/>
    <property type="match status" value="1"/>
</dbReference>
<evidence type="ECO:0000256" key="2">
    <source>
        <dbReference type="ARBA" id="ARBA00022723"/>
    </source>
</evidence>
<dbReference type="EMBL" id="JAGTIS010000003">
    <property type="protein sequence ID" value="MBT8766062.1"/>
    <property type="molecule type" value="Genomic_DNA"/>
</dbReference>
<evidence type="ECO:0000313" key="7">
    <source>
        <dbReference type="EMBL" id="MBT8766062.1"/>
    </source>
</evidence>
<reference evidence="7 8" key="1">
    <citation type="submission" date="2021-04" db="EMBL/GenBank/DDBJ databases">
        <title>Pseudomonas boanensis sp. nov., a bacterium isolated from river water used for household purposes in Boane District, Mozambique.</title>
        <authorList>
            <person name="Nicklasson M."/>
            <person name="Martin-Rodriguez A.J."/>
            <person name="Thorell K."/>
            <person name="Neves L."/>
            <person name="Mussagy A."/>
            <person name="Rydberg H.A."/>
            <person name="Hernroth B."/>
            <person name="Svensson-Stadler L."/>
            <person name="Sjoling A."/>
        </authorList>
    </citation>
    <scope>NUCLEOTIDE SEQUENCE [LARGE SCALE GENOMIC DNA]</scope>
    <source>
        <strain evidence="7 8">DB1</strain>
    </source>
</reference>
<feature type="signal peptide" evidence="5">
    <location>
        <begin position="1"/>
        <end position="20"/>
    </location>
</feature>
<feature type="chain" id="PRO_5045364358" description="Cytochrome c domain-containing protein" evidence="5">
    <location>
        <begin position="21"/>
        <end position="51"/>
    </location>
</feature>
<protein>
    <recommendedName>
        <fullName evidence="6">Cytochrome c domain-containing protein</fullName>
    </recommendedName>
</protein>
<keyword evidence="8" id="KW-1185">Reference proteome</keyword>
<comment type="caution">
    <text evidence="7">The sequence shown here is derived from an EMBL/GenBank/DDBJ whole genome shotgun (WGS) entry which is preliminary data.</text>
</comment>
<evidence type="ECO:0000256" key="5">
    <source>
        <dbReference type="SAM" id="SignalP"/>
    </source>
</evidence>
<evidence type="ECO:0000256" key="4">
    <source>
        <dbReference type="PROSITE-ProRule" id="PRU00433"/>
    </source>
</evidence>
<evidence type="ECO:0000256" key="3">
    <source>
        <dbReference type="ARBA" id="ARBA00023004"/>
    </source>
</evidence>
<organism evidence="7 8">
    <name type="scientific">Metapseudomonas boanensis</name>
    <dbReference type="NCBI Taxonomy" id="2822138"/>
    <lineage>
        <taxon>Bacteria</taxon>
        <taxon>Pseudomonadati</taxon>
        <taxon>Pseudomonadota</taxon>
        <taxon>Gammaproteobacteria</taxon>
        <taxon>Pseudomonadales</taxon>
        <taxon>Pseudomonadaceae</taxon>
        <taxon>Metapseudomonas</taxon>
    </lineage>
</organism>
<gene>
    <name evidence="7" type="ORF">J7302_07945</name>
</gene>
<dbReference type="InterPro" id="IPR036909">
    <property type="entry name" value="Cyt_c-like_dom_sf"/>
</dbReference>
<name>A0ABS5XEF4_9GAMM</name>
<keyword evidence="1 4" id="KW-0349">Heme</keyword>